<gene>
    <name evidence="12" type="primary">LOC105361164</name>
</gene>
<keyword evidence="4" id="KW-0418">Kinase</keyword>
<evidence type="ECO:0000256" key="6">
    <source>
        <dbReference type="ARBA" id="ARBA00047899"/>
    </source>
</evidence>
<dbReference type="Pfam" id="PF00069">
    <property type="entry name" value="Pkinase"/>
    <property type="match status" value="1"/>
</dbReference>
<evidence type="ECO:0000313" key="11">
    <source>
        <dbReference type="Proteomes" id="UP000695007"/>
    </source>
</evidence>
<evidence type="ECO:0000313" key="12">
    <source>
        <dbReference type="RefSeq" id="XP_011496574.1"/>
    </source>
</evidence>
<dbReference type="AlphaFoldDB" id="A0AAJ7DU50"/>
<dbReference type="SMART" id="SM00220">
    <property type="entry name" value="S_TKc"/>
    <property type="match status" value="1"/>
</dbReference>
<proteinExistence type="predicted"/>
<dbReference type="GO" id="GO:0005524">
    <property type="term" value="F:ATP binding"/>
    <property type="evidence" value="ECO:0007669"/>
    <property type="project" value="UniProtKB-KW"/>
</dbReference>
<evidence type="ECO:0000256" key="8">
    <source>
        <dbReference type="PIRSR" id="PIRSR630616-2"/>
    </source>
</evidence>
<dbReference type="SUPFAM" id="SSF56112">
    <property type="entry name" value="Protein kinase-like (PK-like)"/>
    <property type="match status" value="1"/>
</dbReference>
<keyword evidence="3 8" id="KW-0547">Nucleotide-binding</keyword>
<feature type="cross-link" description="Glycyl lysine isopeptide (Lys-Gly) (interchain with G-Cter in SUMO2)" evidence="9">
    <location>
        <position position="117"/>
    </location>
</feature>
<evidence type="ECO:0000256" key="2">
    <source>
        <dbReference type="ARBA" id="ARBA00022679"/>
    </source>
</evidence>
<feature type="binding site" evidence="8">
    <location>
        <position position="19"/>
    </location>
    <ligand>
        <name>ATP</name>
        <dbReference type="ChEBI" id="CHEBI:30616"/>
    </ligand>
</feature>
<dbReference type="PROSITE" id="PS50011">
    <property type="entry name" value="PROTEIN_KINASE_DOM"/>
    <property type="match status" value="1"/>
</dbReference>
<reference evidence="12" key="1">
    <citation type="submission" date="2025-08" db="UniProtKB">
        <authorList>
            <consortium name="RefSeq"/>
        </authorList>
    </citation>
    <scope>IDENTIFICATION</scope>
</reference>
<dbReference type="InterPro" id="IPR000719">
    <property type="entry name" value="Prot_kinase_dom"/>
</dbReference>
<keyword evidence="1" id="KW-0723">Serine/threonine-protein kinase</keyword>
<dbReference type="Gene3D" id="1.10.510.10">
    <property type="entry name" value="Transferase(Phosphotransferase) domain 1"/>
    <property type="match status" value="1"/>
</dbReference>
<protein>
    <submittedName>
        <fullName evidence="12">CBL-interacting serine/threonine-protein kinase 26-like</fullName>
    </submittedName>
</protein>
<accession>A0AAJ7DU50</accession>
<feature type="binding site" evidence="8">
    <location>
        <begin position="68"/>
        <end position="70"/>
    </location>
    <ligand>
        <name>ATP</name>
        <dbReference type="ChEBI" id="CHEBI:30616"/>
    </ligand>
</feature>
<keyword evidence="5 8" id="KW-0067">ATP-binding</keyword>
<keyword evidence="2" id="KW-0808">Transferase</keyword>
<dbReference type="RefSeq" id="XP_011496574.1">
    <property type="nucleotide sequence ID" value="XM_011498272.1"/>
</dbReference>
<evidence type="ECO:0000256" key="5">
    <source>
        <dbReference type="ARBA" id="ARBA00022840"/>
    </source>
</evidence>
<dbReference type="InterPro" id="IPR030616">
    <property type="entry name" value="Aur-like"/>
</dbReference>
<evidence type="ECO:0000256" key="4">
    <source>
        <dbReference type="ARBA" id="ARBA00022777"/>
    </source>
</evidence>
<evidence type="ECO:0000259" key="10">
    <source>
        <dbReference type="PROSITE" id="PS50011"/>
    </source>
</evidence>
<dbReference type="PANTHER" id="PTHR24350">
    <property type="entry name" value="SERINE/THREONINE-PROTEIN KINASE IAL-RELATED"/>
    <property type="match status" value="1"/>
</dbReference>
<feature type="domain" description="Protein kinase" evidence="10">
    <location>
        <begin position="1"/>
        <end position="119"/>
    </location>
</feature>
<dbReference type="KEGG" id="csol:105361164"/>
<dbReference type="GO" id="GO:0004674">
    <property type="term" value="F:protein serine/threonine kinase activity"/>
    <property type="evidence" value="ECO:0007669"/>
    <property type="project" value="UniProtKB-KW"/>
</dbReference>
<evidence type="ECO:0000256" key="9">
    <source>
        <dbReference type="PIRSR" id="PIRSR630616-3"/>
    </source>
</evidence>
<evidence type="ECO:0000256" key="7">
    <source>
        <dbReference type="ARBA" id="ARBA00048679"/>
    </source>
</evidence>
<comment type="catalytic activity">
    <reaction evidence="7">
        <text>L-seryl-[protein] + ATP = O-phospho-L-seryl-[protein] + ADP + H(+)</text>
        <dbReference type="Rhea" id="RHEA:17989"/>
        <dbReference type="Rhea" id="RHEA-COMP:9863"/>
        <dbReference type="Rhea" id="RHEA-COMP:11604"/>
        <dbReference type="ChEBI" id="CHEBI:15378"/>
        <dbReference type="ChEBI" id="CHEBI:29999"/>
        <dbReference type="ChEBI" id="CHEBI:30616"/>
        <dbReference type="ChEBI" id="CHEBI:83421"/>
        <dbReference type="ChEBI" id="CHEBI:456216"/>
        <dbReference type="EC" id="2.7.11.1"/>
    </reaction>
</comment>
<name>A0AAJ7DU50_9HYME</name>
<evidence type="ECO:0000256" key="3">
    <source>
        <dbReference type="ARBA" id="ARBA00022741"/>
    </source>
</evidence>
<dbReference type="InterPro" id="IPR011009">
    <property type="entry name" value="Kinase-like_dom_sf"/>
</dbReference>
<dbReference type="Proteomes" id="UP000695007">
    <property type="component" value="Unplaced"/>
</dbReference>
<comment type="catalytic activity">
    <reaction evidence="6">
        <text>L-threonyl-[protein] + ATP = O-phospho-L-threonyl-[protein] + ADP + H(+)</text>
        <dbReference type="Rhea" id="RHEA:46608"/>
        <dbReference type="Rhea" id="RHEA-COMP:11060"/>
        <dbReference type="Rhea" id="RHEA-COMP:11605"/>
        <dbReference type="ChEBI" id="CHEBI:15378"/>
        <dbReference type="ChEBI" id="CHEBI:30013"/>
        <dbReference type="ChEBI" id="CHEBI:30616"/>
        <dbReference type="ChEBI" id="CHEBI:61977"/>
        <dbReference type="ChEBI" id="CHEBI:456216"/>
        <dbReference type="EC" id="2.7.11.1"/>
    </reaction>
</comment>
<sequence>MSSINQQCLRISLLKVAIKITDTTKISQNYILKNLTREAKLLSMLDHPNIVKLYETIQCGTNYYLVTELATGGDLCSHVQNQPGGRLDEKSAKSYTRQLATALHYMHSRDIIHRRMKVE</sequence>
<dbReference type="GeneID" id="105361164"/>
<organism evidence="11 12">
    <name type="scientific">Ceratosolen solmsi marchali</name>
    <dbReference type="NCBI Taxonomy" id="326594"/>
    <lineage>
        <taxon>Eukaryota</taxon>
        <taxon>Metazoa</taxon>
        <taxon>Ecdysozoa</taxon>
        <taxon>Arthropoda</taxon>
        <taxon>Hexapoda</taxon>
        <taxon>Insecta</taxon>
        <taxon>Pterygota</taxon>
        <taxon>Neoptera</taxon>
        <taxon>Endopterygota</taxon>
        <taxon>Hymenoptera</taxon>
        <taxon>Apocrita</taxon>
        <taxon>Proctotrupomorpha</taxon>
        <taxon>Chalcidoidea</taxon>
        <taxon>Agaonidae</taxon>
        <taxon>Agaoninae</taxon>
        <taxon>Ceratosolen</taxon>
    </lineage>
</organism>
<evidence type="ECO:0000256" key="1">
    <source>
        <dbReference type="ARBA" id="ARBA00022527"/>
    </source>
</evidence>
<keyword evidence="11" id="KW-1185">Reference proteome</keyword>